<keyword evidence="1" id="KW-0560">Oxidoreductase</keyword>
<comment type="caution">
    <text evidence="4">The sequence shown here is derived from an EMBL/GenBank/DDBJ whole genome shotgun (WGS) entry which is preliminary data.</text>
</comment>
<feature type="domain" description="D-isomer specific 2-hydroxyacid dehydrogenase NAD-binding" evidence="3">
    <location>
        <begin position="105"/>
        <end position="275"/>
    </location>
</feature>
<dbReference type="SUPFAM" id="SSF51735">
    <property type="entry name" value="NAD(P)-binding Rossmann-fold domains"/>
    <property type="match status" value="1"/>
</dbReference>
<evidence type="ECO:0000259" key="3">
    <source>
        <dbReference type="Pfam" id="PF02826"/>
    </source>
</evidence>
<dbReference type="InterPro" id="IPR029752">
    <property type="entry name" value="D-isomer_DH_CS1"/>
</dbReference>
<reference evidence="4" key="1">
    <citation type="submission" date="2022-10" db="EMBL/GenBank/DDBJ databases">
        <authorList>
            <person name="Yue Y."/>
        </authorList>
    </citation>
    <scope>NUCLEOTIDE SEQUENCE</scope>
    <source>
        <strain evidence="4">Z654</strain>
    </source>
</reference>
<dbReference type="PANTHER" id="PTHR43333">
    <property type="entry name" value="2-HACID_DH_C DOMAIN-CONTAINING PROTEIN"/>
    <property type="match status" value="1"/>
</dbReference>
<dbReference type="PROSITE" id="PS00065">
    <property type="entry name" value="D_2_HYDROXYACID_DH_1"/>
    <property type="match status" value="1"/>
</dbReference>
<dbReference type="Gene3D" id="3.40.50.720">
    <property type="entry name" value="NAD(P)-binding Rossmann-like Domain"/>
    <property type="match status" value="2"/>
</dbReference>
<accession>A0AAE3J1I1</accession>
<dbReference type="InterPro" id="IPR006140">
    <property type="entry name" value="D-isomer_DH_NAD-bd"/>
</dbReference>
<evidence type="ECO:0000313" key="4">
    <source>
        <dbReference type="EMBL" id="MCV6823532.1"/>
    </source>
</evidence>
<name>A0AAE3J1I1_9RHOB</name>
<dbReference type="Proteomes" id="UP001208041">
    <property type="component" value="Unassembled WGS sequence"/>
</dbReference>
<gene>
    <name evidence="4" type="ORF">OH136_03100</name>
</gene>
<dbReference type="AlphaFoldDB" id="A0AAE3J1I1"/>
<evidence type="ECO:0000256" key="1">
    <source>
        <dbReference type="ARBA" id="ARBA00023002"/>
    </source>
</evidence>
<evidence type="ECO:0000313" key="5">
    <source>
        <dbReference type="Proteomes" id="UP001208041"/>
    </source>
</evidence>
<dbReference type="PANTHER" id="PTHR43333:SF1">
    <property type="entry name" value="D-ISOMER SPECIFIC 2-HYDROXYACID DEHYDROGENASE NAD-BINDING DOMAIN-CONTAINING PROTEIN"/>
    <property type="match status" value="1"/>
</dbReference>
<dbReference type="Pfam" id="PF02826">
    <property type="entry name" value="2-Hacid_dh_C"/>
    <property type="match status" value="1"/>
</dbReference>
<keyword evidence="2" id="KW-0520">NAD</keyword>
<dbReference type="GO" id="GO:0051287">
    <property type="term" value="F:NAD binding"/>
    <property type="evidence" value="ECO:0007669"/>
    <property type="project" value="InterPro"/>
</dbReference>
<dbReference type="RefSeq" id="WP_263952373.1">
    <property type="nucleotide sequence ID" value="NZ_JAOYFC010000001.1"/>
</dbReference>
<organism evidence="4 5">
    <name type="scientific">Halocynthiibacter halioticoli</name>
    <dbReference type="NCBI Taxonomy" id="2986804"/>
    <lineage>
        <taxon>Bacteria</taxon>
        <taxon>Pseudomonadati</taxon>
        <taxon>Pseudomonadota</taxon>
        <taxon>Alphaproteobacteria</taxon>
        <taxon>Rhodobacterales</taxon>
        <taxon>Paracoccaceae</taxon>
        <taxon>Halocynthiibacter</taxon>
    </lineage>
</organism>
<protein>
    <submittedName>
        <fullName evidence="4">Glyoxylate/hydroxypyruvate reductase A</fullName>
    </submittedName>
</protein>
<dbReference type="EMBL" id="JAOYFC010000001">
    <property type="protein sequence ID" value="MCV6823532.1"/>
    <property type="molecule type" value="Genomic_DNA"/>
</dbReference>
<proteinExistence type="predicted"/>
<evidence type="ECO:0000256" key="2">
    <source>
        <dbReference type="ARBA" id="ARBA00023027"/>
    </source>
</evidence>
<dbReference type="GO" id="GO:0016616">
    <property type="term" value="F:oxidoreductase activity, acting on the CH-OH group of donors, NAD or NADP as acceptor"/>
    <property type="evidence" value="ECO:0007669"/>
    <property type="project" value="UniProtKB-ARBA"/>
</dbReference>
<dbReference type="InterPro" id="IPR036291">
    <property type="entry name" value="NAD(P)-bd_dom_sf"/>
</dbReference>
<dbReference type="CDD" id="cd12164">
    <property type="entry name" value="GDH_like_2"/>
    <property type="match status" value="1"/>
</dbReference>
<sequence length="310" mass="33894">MLNVLFSARDGLWGVYEEPLRKAFASRNLSINLQPDFSDPELVHYIVYGPTGPLQDFTPYSNAKAVLNLWAGVERLVKNPTLTIPLTRMVDTGLREGMVEYVTAHVLRHHLDTDRQVLNQNGVWDVVIPPLARDRTVAVLGLGALGEACARQLATLNFNVLGWSRRQKKLDGVSCFCGEDGLREVLSKSDIVVLLLPLTDGTANILNADTLALLPEGAAIVNPGRGALIDDDALLAALGSGQVGAATLDVFRQEPLPAEHPYWHNPKVTVTPHIASETRPETASEIIADNIHRNENGEPMRFLVDRSAGY</sequence>
<keyword evidence="5" id="KW-1185">Reference proteome</keyword>